<protein>
    <submittedName>
        <fullName evidence="1">Uncharacterized protein</fullName>
    </submittedName>
</protein>
<sequence>MENPLETLATLINPAIFYHECEYKPYKLFALAAIKEGKIVDIELTVFKRP</sequence>
<organism evidence="1">
    <name type="scientific">marine sediment metagenome</name>
    <dbReference type="NCBI Taxonomy" id="412755"/>
    <lineage>
        <taxon>unclassified sequences</taxon>
        <taxon>metagenomes</taxon>
        <taxon>ecological metagenomes</taxon>
    </lineage>
</organism>
<evidence type="ECO:0000313" key="1">
    <source>
        <dbReference type="EMBL" id="KKL69480.1"/>
    </source>
</evidence>
<name>A0A0F9GJ62_9ZZZZ</name>
<comment type="caution">
    <text evidence="1">The sequence shown here is derived from an EMBL/GenBank/DDBJ whole genome shotgun (WGS) entry which is preliminary data.</text>
</comment>
<dbReference type="EMBL" id="LAZR01026196">
    <property type="protein sequence ID" value="KKL69480.1"/>
    <property type="molecule type" value="Genomic_DNA"/>
</dbReference>
<accession>A0A0F9GJ62</accession>
<proteinExistence type="predicted"/>
<gene>
    <name evidence="1" type="ORF">LCGC14_2114530</name>
</gene>
<reference evidence="1" key="1">
    <citation type="journal article" date="2015" name="Nature">
        <title>Complex archaea that bridge the gap between prokaryotes and eukaryotes.</title>
        <authorList>
            <person name="Spang A."/>
            <person name="Saw J.H."/>
            <person name="Jorgensen S.L."/>
            <person name="Zaremba-Niedzwiedzka K."/>
            <person name="Martijn J."/>
            <person name="Lind A.E."/>
            <person name="van Eijk R."/>
            <person name="Schleper C."/>
            <person name="Guy L."/>
            <person name="Ettema T.J."/>
        </authorList>
    </citation>
    <scope>NUCLEOTIDE SEQUENCE</scope>
</reference>
<dbReference type="AlphaFoldDB" id="A0A0F9GJ62"/>